<accession>A0AAJ1RZY1</accession>
<dbReference type="InterPro" id="IPR057369">
    <property type="entry name" value="VG15"/>
</dbReference>
<dbReference type="EMBL" id="JAUFSA010000001">
    <property type="protein sequence ID" value="MDP7733649.1"/>
    <property type="molecule type" value="Genomic_DNA"/>
</dbReference>
<gene>
    <name evidence="1" type="ORF">QXL92_02610</name>
</gene>
<evidence type="ECO:0000313" key="2">
    <source>
        <dbReference type="Proteomes" id="UP001229081"/>
    </source>
</evidence>
<organism evidence="1 2">
    <name type="scientific">Mycobacterium paragordonae</name>
    <dbReference type="NCBI Taxonomy" id="1389713"/>
    <lineage>
        <taxon>Bacteria</taxon>
        <taxon>Bacillati</taxon>
        <taxon>Actinomycetota</taxon>
        <taxon>Actinomycetes</taxon>
        <taxon>Mycobacteriales</taxon>
        <taxon>Mycobacteriaceae</taxon>
        <taxon>Mycobacterium</taxon>
    </lineage>
</organism>
<dbReference type="AlphaFoldDB" id="A0AAJ1RZY1"/>
<name>A0AAJ1RZY1_9MYCO</name>
<proteinExistence type="predicted"/>
<evidence type="ECO:0008006" key="3">
    <source>
        <dbReference type="Google" id="ProtNLM"/>
    </source>
</evidence>
<reference evidence="1" key="1">
    <citation type="submission" date="2023-06" db="EMBL/GenBank/DDBJ databases">
        <title>Identification of two novel mycobacterium reveal diversities and complexities of Mycobacterium gordonae clade.</title>
        <authorList>
            <person name="Matsumoto Y."/>
            <person name="Nakamura S."/>
            <person name="Motooka D."/>
            <person name="Fukushima K."/>
        </authorList>
    </citation>
    <scope>NUCLEOTIDE SEQUENCE</scope>
    <source>
        <strain evidence="1">TY812</strain>
    </source>
</reference>
<dbReference type="Pfam" id="PF25310">
    <property type="entry name" value="VG15"/>
    <property type="match status" value="1"/>
</dbReference>
<protein>
    <recommendedName>
        <fullName evidence="3">Capsid maturation protease</fullName>
    </recommendedName>
</protein>
<evidence type="ECO:0000313" key="1">
    <source>
        <dbReference type="EMBL" id="MDP7733649.1"/>
    </source>
</evidence>
<comment type="caution">
    <text evidence="1">The sequence shown here is derived from an EMBL/GenBank/DDBJ whole genome shotgun (WGS) entry which is preliminary data.</text>
</comment>
<dbReference type="Proteomes" id="UP001229081">
    <property type="component" value="Unassembled WGS sequence"/>
</dbReference>
<sequence length="273" mass="31074">MADYVLQFTQFITKQALSVGEWLRFLNFLFPEVQRQREASAALARRFYDDQRRQFHPELPRNDRPIEPTDFRTFVQNMEPTRRKMSQEDSPNNAVASVALRAVREVENAGRQQIIHAVKNEPEPKVLRGWARVATGRETCAWCLMLISRGPTYLGADTAGLDLDDESAVSMIAAGEDVSDYMEQWHDGCDCKVVPVFKQEGWFGQAAASRALKLWNDASQEADRILEEDPDKKSFVKGKWIPTTRNREALNALRRRLERGDVSPTEFAALAAA</sequence>